<dbReference type="GO" id="GO:0006826">
    <property type="term" value="P:iron ion transport"/>
    <property type="evidence" value="ECO:0007669"/>
    <property type="project" value="UniProtKB-KW"/>
</dbReference>
<dbReference type="Proteomes" id="UP000219281">
    <property type="component" value="Unassembled WGS sequence"/>
</dbReference>
<dbReference type="AlphaFoldDB" id="A0A285ZW22"/>
<evidence type="ECO:0000256" key="8">
    <source>
        <dbReference type="ARBA" id="ARBA00023136"/>
    </source>
</evidence>
<evidence type="ECO:0000259" key="12">
    <source>
        <dbReference type="SMART" id="SM00965"/>
    </source>
</evidence>
<evidence type="ECO:0000256" key="9">
    <source>
        <dbReference type="ARBA" id="ARBA00023237"/>
    </source>
</evidence>
<keyword evidence="7 11" id="KW-0798">TonB box</keyword>
<keyword evidence="14" id="KW-1185">Reference proteome</keyword>
<dbReference type="SMART" id="SM00965">
    <property type="entry name" value="STN"/>
    <property type="match status" value="1"/>
</dbReference>
<dbReference type="InterPro" id="IPR000531">
    <property type="entry name" value="Beta-barrel_TonB"/>
</dbReference>
<dbReference type="NCBIfam" id="TIGR04056">
    <property type="entry name" value="OMP_RagA_SusC"/>
    <property type="match status" value="1"/>
</dbReference>
<evidence type="ECO:0000256" key="2">
    <source>
        <dbReference type="ARBA" id="ARBA00022448"/>
    </source>
</evidence>
<evidence type="ECO:0000313" key="14">
    <source>
        <dbReference type="Proteomes" id="UP000219281"/>
    </source>
</evidence>
<dbReference type="Pfam" id="PF07715">
    <property type="entry name" value="Plug"/>
    <property type="match status" value="1"/>
</dbReference>
<comment type="similarity">
    <text evidence="10 11">Belongs to the TonB-dependent receptor family.</text>
</comment>
<evidence type="ECO:0000256" key="11">
    <source>
        <dbReference type="RuleBase" id="RU003357"/>
    </source>
</evidence>
<dbReference type="InterPro" id="IPR011662">
    <property type="entry name" value="Secretin/TonB_short_N"/>
</dbReference>
<dbReference type="Pfam" id="PF13715">
    <property type="entry name" value="CarbopepD_reg_2"/>
    <property type="match status" value="1"/>
</dbReference>
<evidence type="ECO:0000256" key="6">
    <source>
        <dbReference type="ARBA" id="ARBA00023004"/>
    </source>
</evidence>
<evidence type="ECO:0000256" key="7">
    <source>
        <dbReference type="ARBA" id="ARBA00023077"/>
    </source>
</evidence>
<dbReference type="Gene3D" id="2.40.170.20">
    <property type="entry name" value="TonB-dependent receptor, beta-barrel domain"/>
    <property type="match status" value="1"/>
</dbReference>
<dbReference type="InterPro" id="IPR039426">
    <property type="entry name" value="TonB-dep_rcpt-like"/>
</dbReference>
<proteinExistence type="inferred from homology"/>
<dbReference type="Gene3D" id="2.60.40.1120">
    <property type="entry name" value="Carboxypeptidase-like, regulatory domain"/>
    <property type="match status" value="1"/>
</dbReference>
<dbReference type="SUPFAM" id="SSF56935">
    <property type="entry name" value="Porins"/>
    <property type="match status" value="1"/>
</dbReference>
<dbReference type="Pfam" id="PF07660">
    <property type="entry name" value="STN"/>
    <property type="match status" value="1"/>
</dbReference>
<comment type="subcellular location">
    <subcellularLocation>
        <location evidence="1 10">Cell outer membrane</location>
        <topology evidence="1 10">Multi-pass membrane protein</topology>
    </subcellularLocation>
</comment>
<dbReference type="InterPro" id="IPR036942">
    <property type="entry name" value="Beta-barrel_TonB_sf"/>
</dbReference>
<organism evidence="13 14">
    <name type="scientific">Pedobacter xixiisoli</name>
    <dbReference type="NCBI Taxonomy" id="1476464"/>
    <lineage>
        <taxon>Bacteria</taxon>
        <taxon>Pseudomonadati</taxon>
        <taxon>Bacteroidota</taxon>
        <taxon>Sphingobacteriia</taxon>
        <taxon>Sphingobacteriales</taxon>
        <taxon>Sphingobacteriaceae</taxon>
        <taxon>Pedobacter</taxon>
    </lineage>
</organism>
<dbReference type="PROSITE" id="PS52016">
    <property type="entry name" value="TONB_DEPENDENT_REC_3"/>
    <property type="match status" value="1"/>
</dbReference>
<dbReference type="NCBIfam" id="TIGR04057">
    <property type="entry name" value="SusC_RagA_signa"/>
    <property type="match status" value="1"/>
</dbReference>
<evidence type="ECO:0000256" key="1">
    <source>
        <dbReference type="ARBA" id="ARBA00004571"/>
    </source>
</evidence>
<keyword evidence="6" id="KW-0408">Iron</keyword>
<dbReference type="EMBL" id="OCMT01000002">
    <property type="protein sequence ID" value="SOD13826.1"/>
    <property type="molecule type" value="Genomic_DNA"/>
</dbReference>
<evidence type="ECO:0000256" key="3">
    <source>
        <dbReference type="ARBA" id="ARBA00022452"/>
    </source>
</evidence>
<dbReference type="Gene3D" id="2.170.130.10">
    <property type="entry name" value="TonB-dependent receptor, plug domain"/>
    <property type="match status" value="1"/>
</dbReference>
<keyword evidence="4" id="KW-0410">Iron transport</keyword>
<keyword evidence="8 10" id="KW-0472">Membrane</keyword>
<dbReference type="InterPro" id="IPR012910">
    <property type="entry name" value="Plug_dom"/>
</dbReference>
<keyword evidence="9 10" id="KW-0998">Cell outer membrane</keyword>
<evidence type="ECO:0000256" key="4">
    <source>
        <dbReference type="ARBA" id="ARBA00022496"/>
    </source>
</evidence>
<evidence type="ECO:0000256" key="5">
    <source>
        <dbReference type="ARBA" id="ARBA00022692"/>
    </source>
</evidence>
<dbReference type="InterPro" id="IPR023996">
    <property type="entry name" value="TonB-dep_OMP_SusC/RagA"/>
</dbReference>
<dbReference type="SUPFAM" id="SSF49464">
    <property type="entry name" value="Carboxypeptidase regulatory domain-like"/>
    <property type="match status" value="1"/>
</dbReference>
<sequence>MYKNYTSLLRRVFYEPKKILLVMKLIIVLLTALGLQMASASTFAQVSLIKNNAKLETVLAELEKQTGYNFIYNSGMIAKINNISVSVKNVTLTEALNKALENQPLSFTLNGNTVVIVERKQNQQLRITGTVVDKDNLAIPNVSVTVKDTKVAEMTNADGKFAITVPNGNAILVFNFLGFQSTEVKVGSQTNLKVLLKENIEALNEVVVTALGIKREEKSLGYSVTQVKGEELTDALSNNWTDALTGKVAGLNMIKSGGGPAGSNKIILRGESSLSGDNSALIVVDGVVVSSKISEGNGSYLGSENPIDHGNGISDLNPEDIESVSVLKGPGAAALYGSRGSNGAIIITTKSGKENQKGLGITFNSNAVFGTINRWPDFQYEYGQGAIGSDQYYSWGATEDGPNTKNTGGAWGPKFDGQEYYQWDPNLLTRGTERTPWVPYKNNRKDYFEVSQTLTNSLSVSGGNAKTTARLSFTNLTNKWIVPNTGYDRNTIALNVSQKVNDKLMISTKLSYNNKFSDNLPSTGYNNQTVMYSMIGMVPNADINWYKQYWIPGSEGLKQIRPFANGLDNVYLAVYEMLNKSNRNQLIGTISANYEFTKNLNLMVRSSIDWAAEGRSQQKPKDAARFPEGMFRTQDIDQKETNTDFLLNYKHKIGKDIEVSYSAGGSLMINKYKMVSLSADRLRYPGIYTFANVQDRVEANSRTIEYAVNSLYGLAQFAYKDYLFLDVTGRNDWASVLASEFSTENVSFFYPSVNLSGLVSEMFSLPKAISFFKLRASWSQVGGGGVTPYLTGYNYISKAAYSSGMANPTFIANEDLQNELSSTLEFGADIRLFKSRLGLDATYYRSNIKNQILNVPLDRATGYNYSVMNSGLVQNKGIELALNGVPLKSTKGLNWDVAITFAANRNKIVSLADSVDNYVMQTGPRGSMEARVGGRMGDLYGLGYLRSPDGQIIYNSQGYPVLTEEAFYLGRATPGFNWGFSNNFRYKQWRLKVLVDGQYGAVAYSHTHAAASVAGKLTNSLPGRYTGIIGKGVQQNPDGTFRPNDVVAQQIGTYYNEHFKADNVEANTFSTDFIKLRELRLDYTLPAKWMKKIKFQKAVVGVYGRDLFVWSDWPAYDPEFGTLGNSDIQRGFEVGQFPSTRNFGANLSFTF</sequence>
<feature type="domain" description="Secretin/TonB short N-terminal" evidence="12">
    <location>
        <begin position="68"/>
        <end position="119"/>
    </location>
</feature>
<dbReference type="InterPro" id="IPR037066">
    <property type="entry name" value="Plug_dom_sf"/>
</dbReference>
<keyword evidence="3 10" id="KW-1134">Transmembrane beta strand</keyword>
<evidence type="ECO:0000313" key="13">
    <source>
        <dbReference type="EMBL" id="SOD13826.1"/>
    </source>
</evidence>
<dbReference type="Pfam" id="PF00593">
    <property type="entry name" value="TonB_dep_Rec_b-barrel"/>
    <property type="match status" value="1"/>
</dbReference>
<dbReference type="InterPro" id="IPR008969">
    <property type="entry name" value="CarboxyPept-like_regulatory"/>
</dbReference>
<keyword evidence="2 10" id="KW-0813">Transport</keyword>
<dbReference type="InterPro" id="IPR023997">
    <property type="entry name" value="TonB-dep_OMP_SusC/RagA_CS"/>
</dbReference>
<keyword evidence="4" id="KW-0406">Ion transport</keyword>
<name>A0A285ZW22_9SPHI</name>
<accession>A0A285ZW22</accession>
<evidence type="ECO:0000256" key="10">
    <source>
        <dbReference type="PROSITE-ProRule" id="PRU01360"/>
    </source>
</evidence>
<gene>
    <name evidence="13" type="ORF">SAMN06297358_1262</name>
</gene>
<reference evidence="14" key="1">
    <citation type="submission" date="2017-09" db="EMBL/GenBank/DDBJ databases">
        <authorList>
            <person name="Varghese N."/>
            <person name="Submissions S."/>
        </authorList>
    </citation>
    <scope>NUCLEOTIDE SEQUENCE [LARGE SCALE GENOMIC DNA]</scope>
    <source>
        <strain evidence="14">CGMCC 1.12803</strain>
    </source>
</reference>
<protein>
    <submittedName>
        <fullName evidence="13">TonB-linked outer membrane protein, SusC/RagA family</fullName>
    </submittedName>
</protein>
<dbReference type="GO" id="GO:0009279">
    <property type="term" value="C:cell outer membrane"/>
    <property type="evidence" value="ECO:0007669"/>
    <property type="project" value="UniProtKB-SubCell"/>
</dbReference>
<dbReference type="Gene3D" id="3.55.50.30">
    <property type="match status" value="1"/>
</dbReference>
<keyword evidence="5 10" id="KW-0812">Transmembrane</keyword>